<gene>
    <name evidence="2" type="ORF">KEC16_05320</name>
</gene>
<dbReference type="EMBL" id="JAGTUF010000003">
    <property type="protein sequence ID" value="MBR9971130.1"/>
    <property type="molecule type" value="Genomic_DNA"/>
</dbReference>
<dbReference type="PANTHER" id="PTHR42834">
    <property type="entry name" value="ENDONUCLEASE/EXONUCLEASE/PHOSPHATASE FAMILY PROTEIN (AFU_ORTHOLOGUE AFUA_3G09210)"/>
    <property type="match status" value="1"/>
</dbReference>
<keyword evidence="2" id="KW-0378">Hydrolase</keyword>
<keyword evidence="3" id="KW-1185">Reference proteome</keyword>
<reference evidence="2 3" key="1">
    <citation type="submission" date="2021-04" db="EMBL/GenBank/DDBJ databases">
        <title>Magnetospirillum sulfuroxidans sp. nov., a facultative chemolithoautotrophic sulfur-oxidizing alphaproteobacterium isolated from freshwater sediment and proposals for Paramagetospirillum gen. nov., and Magnetospirillaceae fam. nov.</title>
        <authorList>
            <person name="Koziaeva V."/>
            <person name="Geelhoed J.S."/>
            <person name="Sorokin D.Y."/>
            <person name="Grouzdev D.S."/>
        </authorList>
    </citation>
    <scope>NUCLEOTIDE SEQUENCE [LARGE SCALE GENOMIC DNA]</scope>
    <source>
        <strain evidence="2 3">J10</strain>
    </source>
</reference>
<organism evidence="2 3">
    <name type="scientific">Magnetospirillum sulfuroxidans</name>
    <dbReference type="NCBI Taxonomy" id="611300"/>
    <lineage>
        <taxon>Bacteria</taxon>
        <taxon>Pseudomonadati</taxon>
        <taxon>Pseudomonadota</taxon>
        <taxon>Alphaproteobacteria</taxon>
        <taxon>Rhodospirillales</taxon>
        <taxon>Rhodospirillaceae</taxon>
        <taxon>Magnetospirillum</taxon>
    </lineage>
</organism>
<accession>A0ABS5I9P2</accession>
<sequence>MLQCTDVERERRNGVKRWRLATFNLESLDDRLPGADDFADRVAVLRPQLQRLRADILCLQEINAHTTEGKHGPRSPTGLDRLLDGTPYAGYHRVVSLNRGGQRPADRHNLVILSRFPIIAHGQVWHDLVPPPTILPVTADPPFVQAQAVEWDRPLLHADIDLGHGRVLHVINVHLRAPRAAWLPGQKTENGRWRSVAGWAEGFYLAAVKRAGQALEGRLLVEHIFDAKAEAWVAVCGDFNSDDREAPIRTLRGDEEDTGNGHLAPRVLVPLERGIPESQRFSVVHHGQRVMLDHILVSRPLLGCLTACAVHNEALGDELVSPAAIWGSPDSFHAPLVAEFA</sequence>
<proteinExistence type="predicted"/>
<evidence type="ECO:0000259" key="1">
    <source>
        <dbReference type="Pfam" id="PF03372"/>
    </source>
</evidence>
<evidence type="ECO:0000313" key="2">
    <source>
        <dbReference type="EMBL" id="MBR9971130.1"/>
    </source>
</evidence>
<dbReference type="SUPFAM" id="SSF56219">
    <property type="entry name" value="DNase I-like"/>
    <property type="match status" value="1"/>
</dbReference>
<feature type="domain" description="Endonuclease/exonuclease/phosphatase" evidence="1">
    <location>
        <begin position="21"/>
        <end position="301"/>
    </location>
</feature>
<dbReference type="InterPro" id="IPR036691">
    <property type="entry name" value="Endo/exonu/phosph_ase_sf"/>
</dbReference>
<dbReference type="InterPro" id="IPR005135">
    <property type="entry name" value="Endo/exonuclease/phosphatase"/>
</dbReference>
<dbReference type="Gene3D" id="3.60.10.10">
    <property type="entry name" value="Endonuclease/exonuclease/phosphatase"/>
    <property type="match status" value="1"/>
</dbReference>
<dbReference type="GO" id="GO:0004519">
    <property type="term" value="F:endonuclease activity"/>
    <property type="evidence" value="ECO:0007669"/>
    <property type="project" value="UniProtKB-KW"/>
</dbReference>
<dbReference type="PANTHER" id="PTHR42834:SF1">
    <property type="entry name" value="ENDONUCLEASE_EXONUCLEASE_PHOSPHATASE FAMILY PROTEIN (AFU_ORTHOLOGUE AFUA_3G09210)"/>
    <property type="match status" value="1"/>
</dbReference>
<comment type="caution">
    <text evidence="2">The sequence shown here is derived from an EMBL/GenBank/DDBJ whole genome shotgun (WGS) entry which is preliminary data.</text>
</comment>
<evidence type="ECO:0000313" key="3">
    <source>
        <dbReference type="Proteomes" id="UP000680714"/>
    </source>
</evidence>
<protein>
    <submittedName>
        <fullName evidence="2">Endonuclease/exonuclease/phosphatase family protein</fullName>
    </submittedName>
</protein>
<name>A0ABS5I9P2_9PROT</name>
<keyword evidence="2" id="KW-0255">Endonuclease</keyword>
<keyword evidence="2" id="KW-0540">Nuclease</keyword>
<dbReference type="Proteomes" id="UP000680714">
    <property type="component" value="Unassembled WGS sequence"/>
</dbReference>
<dbReference type="Pfam" id="PF03372">
    <property type="entry name" value="Exo_endo_phos"/>
    <property type="match status" value="1"/>
</dbReference>